<sequence>EDRLSLTLFLGIPQLHEAARAQHEGTRGEQEQQVFDWFGQAKHLDQWSAGARFDEIQDMYTHGDGFQESVQNLLSRARPLPSKTRARHWQAVANARAKLRRVPALAATAAFCAPGGSVGATRSFSALAAGAAIFVLRRSALRR</sequence>
<comment type="caution">
    <text evidence="1">The sequence shown here is derived from an EMBL/GenBank/DDBJ whole genome shotgun (WGS) entry which is preliminary data.</text>
</comment>
<dbReference type="EMBL" id="CAJNJA010019997">
    <property type="protein sequence ID" value="CAE7453783.1"/>
    <property type="molecule type" value="Genomic_DNA"/>
</dbReference>
<evidence type="ECO:0000313" key="2">
    <source>
        <dbReference type="Proteomes" id="UP000601435"/>
    </source>
</evidence>
<dbReference type="OrthoDB" id="288590at2759"/>
<feature type="non-terminal residue" evidence="1">
    <location>
        <position position="143"/>
    </location>
</feature>
<gene>
    <name evidence="1" type="primary">Alkbh3</name>
    <name evidence="1" type="ORF">SNEC2469_LOCUS12598</name>
</gene>
<evidence type="ECO:0000313" key="1">
    <source>
        <dbReference type="EMBL" id="CAE7453783.1"/>
    </source>
</evidence>
<name>A0A812RRZ2_9DINO</name>
<dbReference type="AlphaFoldDB" id="A0A812RRZ2"/>
<proteinExistence type="predicted"/>
<accession>A0A812RRZ2</accession>
<reference evidence="1" key="1">
    <citation type="submission" date="2021-02" db="EMBL/GenBank/DDBJ databases">
        <authorList>
            <person name="Dougan E. K."/>
            <person name="Rhodes N."/>
            <person name="Thang M."/>
            <person name="Chan C."/>
        </authorList>
    </citation>
    <scope>NUCLEOTIDE SEQUENCE</scope>
</reference>
<keyword evidence="2" id="KW-1185">Reference proteome</keyword>
<organism evidence="1 2">
    <name type="scientific">Symbiodinium necroappetens</name>
    <dbReference type="NCBI Taxonomy" id="1628268"/>
    <lineage>
        <taxon>Eukaryota</taxon>
        <taxon>Sar</taxon>
        <taxon>Alveolata</taxon>
        <taxon>Dinophyceae</taxon>
        <taxon>Suessiales</taxon>
        <taxon>Symbiodiniaceae</taxon>
        <taxon>Symbiodinium</taxon>
    </lineage>
</organism>
<protein>
    <submittedName>
        <fullName evidence="1">Alkbh3 protein</fullName>
    </submittedName>
</protein>
<dbReference type="Proteomes" id="UP000601435">
    <property type="component" value="Unassembled WGS sequence"/>
</dbReference>